<evidence type="ECO:0000256" key="4">
    <source>
        <dbReference type="ARBA" id="ARBA00022741"/>
    </source>
</evidence>
<dbReference type="InterPro" id="IPR036259">
    <property type="entry name" value="MFS_trans_sf"/>
</dbReference>
<name>A0A561BLA0_9ACTN</name>
<comment type="caution">
    <text evidence="11">The sequence shown here is derived from an EMBL/GenBank/DDBJ whole genome shotgun (WGS) entry which is preliminary data.</text>
</comment>
<dbReference type="InterPro" id="IPR017441">
    <property type="entry name" value="Protein_kinase_ATP_BS"/>
</dbReference>
<keyword evidence="9" id="KW-0472">Membrane</keyword>
<dbReference type="InterPro" id="IPR008271">
    <property type="entry name" value="Ser/Thr_kinase_AS"/>
</dbReference>
<dbReference type="PANTHER" id="PTHR43289">
    <property type="entry name" value="MITOGEN-ACTIVATED PROTEIN KINASE KINASE KINASE 20-RELATED"/>
    <property type="match status" value="1"/>
</dbReference>
<feature type="compositionally biased region" description="Polar residues" evidence="8">
    <location>
        <begin position="311"/>
        <end position="321"/>
    </location>
</feature>
<feature type="region of interest" description="Disordered" evidence="8">
    <location>
        <begin position="272"/>
        <end position="337"/>
    </location>
</feature>
<dbReference type="GO" id="GO:0005524">
    <property type="term" value="F:ATP binding"/>
    <property type="evidence" value="ECO:0007669"/>
    <property type="project" value="UniProtKB-UniRule"/>
</dbReference>
<dbReference type="OrthoDB" id="9762169at2"/>
<dbReference type="Gene3D" id="3.30.200.20">
    <property type="entry name" value="Phosphorylase Kinase, domain 1"/>
    <property type="match status" value="1"/>
</dbReference>
<evidence type="ECO:0000256" key="2">
    <source>
        <dbReference type="ARBA" id="ARBA00022527"/>
    </source>
</evidence>
<feature type="domain" description="Protein kinase" evidence="10">
    <location>
        <begin position="12"/>
        <end position="277"/>
    </location>
</feature>
<feature type="transmembrane region" description="Helical" evidence="9">
    <location>
        <begin position="347"/>
        <end position="366"/>
    </location>
</feature>
<evidence type="ECO:0000256" key="5">
    <source>
        <dbReference type="ARBA" id="ARBA00022777"/>
    </source>
</evidence>
<dbReference type="PROSITE" id="PS00108">
    <property type="entry name" value="PROTEIN_KINASE_ST"/>
    <property type="match status" value="1"/>
</dbReference>
<keyword evidence="12" id="KW-1185">Reference proteome</keyword>
<keyword evidence="9" id="KW-1133">Transmembrane helix</keyword>
<keyword evidence="5 11" id="KW-0418">Kinase</keyword>
<dbReference type="SMART" id="SM00220">
    <property type="entry name" value="S_TKc"/>
    <property type="match status" value="1"/>
</dbReference>
<dbReference type="PROSITE" id="PS00107">
    <property type="entry name" value="PROTEIN_KINASE_ATP"/>
    <property type="match status" value="1"/>
</dbReference>
<evidence type="ECO:0000256" key="6">
    <source>
        <dbReference type="ARBA" id="ARBA00022840"/>
    </source>
</evidence>
<dbReference type="GO" id="GO:0004674">
    <property type="term" value="F:protein serine/threonine kinase activity"/>
    <property type="evidence" value="ECO:0007669"/>
    <property type="project" value="UniProtKB-KW"/>
</dbReference>
<protein>
    <recommendedName>
        <fullName evidence="1">non-specific serine/threonine protein kinase</fullName>
        <ecNumber evidence="1">2.7.11.1</ecNumber>
    </recommendedName>
</protein>
<dbReference type="AlphaFoldDB" id="A0A561BLA0"/>
<accession>A0A561BLA0</accession>
<dbReference type="Pfam" id="PF00069">
    <property type="entry name" value="Pkinase"/>
    <property type="match status" value="1"/>
</dbReference>
<evidence type="ECO:0000256" key="9">
    <source>
        <dbReference type="SAM" id="Phobius"/>
    </source>
</evidence>
<feature type="binding site" evidence="7">
    <location>
        <position position="41"/>
    </location>
    <ligand>
        <name>ATP</name>
        <dbReference type="ChEBI" id="CHEBI:30616"/>
    </ligand>
</feature>
<dbReference type="InterPro" id="IPR011009">
    <property type="entry name" value="Kinase-like_dom_sf"/>
</dbReference>
<evidence type="ECO:0000256" key="8">
    <source>
        <dbReference type="SAM" id="MobiDB-lite"/>
    </source>
</evidence>
<keyword evidence="6 7" id="KW-0067">ATP-binding</keyword>
<evidence type="ECO:0000313" key="11">
    <source>
        <dbReference type="EMBL" id="TWD79664.1"/>
    </source>
</evidence>
<gene>
    <name evidence="11" type="ORF">FB561_0728</name>
</gene>
<keyword evidence="9" id="KW-0812">Transmembrane</keyword>
<dbReference type="EC" id="2.7.11.1" evidence="1"/>
<dbReference type="PROSITE" id="PS50011">
    <property type="entry name" value="PROTEIN_KINASE_DOM"/>
    <property type="match status" value="1"/>
</dbReference>
<evidence type="ECO:0000313" key="12">
    <source>
        <dbReference type="Proteomes" id="UP000318380"/>
    </source>
</evidence>
<evidence type="ECO:0000256" key="1">
    <source>
        <dbReference type="ARBA" id="ARBA00012513"/>
    </source>
</evidence>
<dbReference type="CDD" id="cd14014">
    <property type="entry name" value="STKc_PknB_like"/>
    <property type="match status" value="1"/>
</dbReference>
<evidence type="ECO:0000259" key="10">
    <source>
        <dbReference type="PROSITE" id="PS50011"/>
    </source>
</evidence>
<keyword evidence="2 11" id="KW-0723">Serine/threonine-protein kinase</keyword>
<dbReference type="InterPro" id="IPR000719">
    <property type="entry name" value="Prot_kinase_dom"/>
</dbReference>
<dbReference type="Proteomes" id="UP000318380">
    <property type="component" value="Unassembled WGS sequence"/>
</dbReference>
<organism evidence="11 12">
    <name type="scientific">Kribbella amoyensis</name>
    <dbReference type="NCBI Taxonomy" id="996641"/>
    <lineage>
        <taxon>Bacteria</taxon>
        <taxon>Bacillati</taxon>
        <taxon>Actinomycetota</taxon>
        <taxon>Actinomycetes</taxon>
        <taxon>Propionibacteriales</taxon>
        <taxon>Kribbellaceae</taxon>
        <taxon>Kribbella</taxon>
    </lineage>
</organism>
<proteinExistence type="predicted"/>
<feature type="transmembrane region" description="Helical" evidence="9">
    <location>
        <begin position="505"/>
        <end position="526"/>
    </location>
</feature>
<feature type="region of interest" description="Disordered" evidence="8">
    <location>
        <begin position="630"/>
        <end position="650"/>
    </location>
</feature>
<dbReference type="PANTHER" id="PTHR43289:SF6">
    <property type="entry name" value="SERINE_THREONINE-PROTEIN KINASE NEKL-3"/>
    <property type="match status" value="1"/>
</dbReference>
<dbReference type="RefSeq" id="WP_145802975.1">
    <property type="nucleotide sequence ID" value="NZ_VIVK01000001.1"/>
</dbReference>
<keyword evidence="4 7" id="KW-0547">Nucleotide-binding</keyword>
<evidence type="ECO:0000256" key="3">
    <source>
        <dbReference type="ARBA" id="ARBA00022679"/>
    </source>
</evidence>
<dbReference type="EMBL" id="VIVK01000001">
    <property type="protein sequence ID" value="TWD79664.1"/>
    <property type="molecule type" value="Genomic_DNA"/>
</dbReference>
<dbReference type="Gene3D" id="1.10.510.10">
    <property type="entry name" value="Transferase(Phosphotransferase) domain 1"/>
    <property type="match status" value="1"/>
</dbReference>
<feature type="transmembrane region" description="Helical" evidence="9">
    <location>
        <begin position="378"/>
        <end position="401"/>
    </location>
</feature>
<feature type="transmembrane region" description="Helical" evidence="9">
    <location>
        <begin position="421"/>
        <end position="450"/>
    </location>
</feature>
<feature type="transmembrane region" description="Helical" evidence="9">
    <location>
        <begin position="471"/>
        <end position="493"/>
    </location>
</feature>
<keyword evidence="3" id="KW-0808">Transferase</keyword>
<feature type="transmembrane region" description="Helical" evidence="9">
    <location>
        <begin position="538"/>
        <end position="560"/>
    </location>
</feature>
<dbReference type="SUPFAM" id="SSF103473">
    <property type="entry name" value="MFS general substrate transporter"/>
    <property type="match status" value="1"/>
</dbReference>
<feature type="compositionally biased region" description="Basic and acidic residues" evidence="8">
    <location>
        <begin position="630"/>
        <end position="643"/>
    </location>
</feature>
<evidence type="ECO:0000256" key="7">
    <source>
        <dbReference type="PROSITE-ProRule" id="PRU10141"/>
    </source>
</evidence>
<sequence>MNERTVANGRYVLSEPPLGIGGMGTVWKAFDTVLHREVAVKELRIPDGLNPAERDRLRERALREARAAAGLDHPGIVTIYDVVDEAGQPWIVMRLLPGRSLDQAVAADGPLSPRRAAELGIRLLEALTAAHAKGVLHRDVKPQNVMLGGDDRWMLTDFGIASIAGATRTLTGTGMVTGTLGYVAPERLSGAEFGPAADLWAVGATLYYAVEGRGAFDHDDMPAMIAAVLTRDPAPPKHAGPLAPIIAGLMERDPARRWDTDTALRHLQNVAGGYPTFEQPTARMAGPDQPTERFAGDGSTRVMPPGATPPGANSSGTTPPGANSPGATPGDPAAEPVGEYGRNRRVLLWQGFVLNAAVGAMLALIVASHLDGLPIVRLSGGAVVALVVSGGIGVALAPFVAGRLGTWRTLGASALLMGESLLAAGLMTAPGSLLVLGVFSCLSIAAFMMWHPLAYAQHRRMGVARASTTAIWTGFVGAVVGFGLSGAVCWYQARYPQELDGNYIGTVLVGAGVAVTLVALWGIRALRKASATEPRRRWAAAATTACALLVPVLVGAVVAARSLDSRDDFTTAPDICTPNIVTKERIAKVMPDPPSVDRTLDPSNIGCRWSKTGDDAARLDVSLSQYDDSRDAHSSLSRERSSAESENESVVGLDLGDEAIRCSFDDSIDSVDTRGTSVTVRVDNLVLEVGYERAESLGAPAPDALQALAADLVEEIKR</sequence>
<dbReference type="SUPFAM" id="SSF56112">
    <property type="entry name" value="Protein kinase-like (PK-like)"/>
    <property type="match status" value="1"/>
</dbReference>
<reference evidence="11 12" key="1">
    <citation type="submission" date="2019-06" db="EMBL/GenBank/DDBJ databases">
        <title>Sequencing the genomes of 1000 actinobacteria strains.</title>
        <authorList>
            <person name="Klenk H.-P."/>
        </authorList>
    </citation>
    <scope>NUCLEOTIDE SEQUENCE [LARGE SCALE GENOMIC DNA]</scope>
    <source>
        <strain evidence="11 12">DSM 24683</strain>
    </source>
</reference>